<keyword evidence="1" id="KW-0560">Oxidoreductase</keyword>
<dbReference type="Pfam" id="PF01494">
    <property type="entry name" value="FAD_binding_3"/>
    <property type="match status" value="1"/>
</dbReference>
<dbReference type="GO" id="GO:0071949">
    <property type="term" value="F:FAD binding"/>
    <property type="evidence" value="ECO:0007669"/>
    <property type="project" value="InterPro"/>
</dbReference>
<accession>A0A061S3V8</accession>
<dbReference type="PANTHER" id="PTHR13789">
    <property type="entry name" value="MONOOXYGENASE"/>
    <property type="match status" value="1"/>
</dbReference>
<dbReference type="InterPro" id="IPR036188">
    <property type="entry name" value="FAD/NAD-bd_sf"/>
</dbReference>
<gene>
    <name evidence="4" type="ORF">TSPGSL018_17342</name>
</gene>
<keyword evidence="2" id="KW-0503">Monooxygenase</keyword>
<organism evidence="4">
    <name type="scientific">Tetraselmis sp. GSL018</name>
    <dbReference type="NCBI Taxonomy" id="582737"/>
    <lineage>
        <taxon>Eukaryota</taxon>
        <taxon>Viridiplantae</taxon>
        <taxon>Chlorophyta</taxon>
        <taxon>core chlorophytes</taxon>
        <taxon>Chlorodendrophyceae</taxon>
        <taxon>Chlorodendrales</taxon>
        <taxon>Chlorodendraceae</taxon>
        <taxon>Tetraselmis</taxon>
    </lineage>
</organism>
<proteinExistence type="predicted"/>
<sequence length="453" mass="48586">MEHCDVIIVGAGLSGLTAANALVQSGKSVRVVEVDDAIDDRGAGLGISPSGMSSLESLGPQIFDEVKACSQPAMSQARVFTKEGLPKSPDCTDMPDCTKHAESYGPEGAKGLMMVNWYMLRRILIRGLPSGSLMLGMRHTGYEEDADGVTLTFEGRPPIRGALLLGADGALSGIRRQCLGDKQPLSVLRVCWHGVIPGGVGELKEGDDGRSCHLWLDPSLRVGGVCRIPGPGGSLQSVWMCTVPGDPDLARRVEGMRDGREVLQLMLRMMDGFDEALLGPLRRTAPENVEAIPLYQRPPSLVWGRGRVTLLGDAAHLMPPQYGIATSMALEDAIAVATSVARQGLGKAALRCYERRRVSRVVPLQVAMASLGRWKFCPSDNGRMSPIKRRLMTYIHEYTPEPFLDLRSEASGTVCGSPAHKRPCCGAGASCKRQRAAADDCCDHAITSAPAFP</sequence>
<name>A0A061S3V8_9CHLO</name>
<dbReference type="InterPro" id="IPR002938">
    <property type="entry name" value="FAD-bd"/>
</dbReference>
<reference evidence="4" key="1">
    <citation type="submission" date="2014-05" db="EMBL/GenBank/DDBJ databases">
        <title>The transcriptome of the halophilic microalga Tetraselmis sp. GSL018 isolated from the Great Salt Lake, Utah.</title>
        <authorList>
            <person name="Jinkerson R.E."/>
            <person name="D'Adamo S."/>
            <person name="Posewitz M.C."/>
        </authorList>
    </citation>
    <scope>NUCLEOTIDE SEQUENCE</scope>
    <source>
        <strain evidence="4">GSL018</strain>
    </source>
</reference>
<dbReference type="Gene3D" id="3.50.50.60">
    <property type="entry name" value="FAD/NAD(P)-binding domain"/>
    <property type="match status" value="1"/>
</dbReference>
<protein>
    <submittedName>
        <fullName evidence="4">Salicylate hydroxylase</fullName>
    </submittedName>
</protein>
<dbReference type="AlphaFoldDB" id="A0A061S3V8"/>
<dbReference type="InterPro" id="IPR050493">
    <property type="entry name" value="FAD-dep_Monooxygenase_BioMet"/>
</dbReference>
<evidence type="ECO:0000256" key="1">
    <source>
        <dbReference type="ARBA" id="ARBA00023002"/>
    </source>
</evidence>
<evidence type="ECO:0000256" key="2">
    <source>
        <dbReference type="ARBA" id="ARBA00023033"/>
    </source>
</evidence>
<dbReference type="PRINTS" id="PR00420">
    <property type="entry name" value="RNGMNOXGNASE"/>
</dbReference>
<dbReference type="EMBL" id="GBEZ01007920">
    <property type="protein sequence ID" value="JAC77575.1"/>
    <property type="molecule type" value="Transcribed_RNA"/>
</dbReference>
<evidence type="ECO:0000259" key="3">
    <source>
        <dbReference type="Pfam" id="PF01494"/>
    </source>
</evidence>
<dbReference type="SUPFAM" id="SSF51905">
    <property type="entry name" value="FAD/NAD(P)-binding domain"/>
    <property type="match status" value="1"/>
</dbReference>
<dbReference type="PANTHER" id="PTHR13789:SF309">
    <property type="entry name" value="PUTATIVE (AFU_ORTHOLOGUE AFUA_6G14510)-RELATED"/>
    <property type="match status" value="1"/>
</dbReference>
<evidence type="ECO:0000313" key="4">
    <source>
        <dbReference type="EMBL" id="JAC77575.1"/>
    </source>
</evidence>
<feature type="domain" description="FAD-binding" evidence="3">
    <location>
        <begin position="4"/>
        <end position="356"/>
    </location>
</feature>
<dbReference type="GO" id="GO:0004497">
    <property type="term" value="F:monooxygenase activity"/>
    <property type="evidence" value="ECO:0007669"/>
    <property type="project" value="UniProtKB-KW"/>
</dbReference>